<keyword evidence="5" id="KW-0561">Oxygen transport</keyword>
<keyword evidence="5" id="KW-0813">Transport</keyword>
<feature type="domain" description="Globin" evidence="7">
    <location>
        <begin position="68"/>
        <end position="165"/>
    </location>
</feature>
<sequence length="168" mass="19996">MDLEDFKKRLKEERNMREDQQKSLEDKLKLLEEQHEDELKRRQVEWRDEYEREKDEMMKKICSETNQNNPDTRNQFPESADIPHEVVPQCVRVTAYSKKVLKELGKLVESKKGREALVKLLGETPKNAGNNLRLIVDMMLKVMEKQIQEPVLRAFERVMEDIIADINK</sequence>
<evidence type="ECO:0000256" key="1">
    <source>
        <dbReference type="ARBA" id="ARBA00008705"/>
    </source>
</evidence>
<protein>
    <submittedName>
        <fullName evidence="8">Interferon-induced very large GTPase 1-like protein</fullName>
    </submittedName>
</protein>
<dbReference type="Pfam" id="PF00042">
    <property type="entry name" value="Globin"/>
    <property type="match status" value="1"/>
</dbReference>
<proteinExistence type="inferred from homology"/>
<name>A0A498MY44_LABRO</name>
<feature type="region of interest" description="Disordered" evidence="6">
    <location>
        <begin position="1"/>
        <end position="27"/>
    </location>
</feature>
<dbReference type="AlphaFoldDB" id="A0A498MY44"/>
<evidence type="ECO:0000256" key="2">
    <source>
        <dbReference type="ARBA" id="ARBA00022617"/>
    </source>
</evidence>
<evidence type="ECO:0000256" key="5">
    <source>
        <dbReference type="RuleBase" id="RU000356"/>
    </source>
</evidence>
<dbReference type="GO" id="GO:0005344">
    <property type="term" value="F:oxygen carrier activity"/>
    <property type="evidence" value="ECO:0007669"/>
    <property type="project" value="UniProtKB-KW"/>
</dbReference>
<keyword evidence="9" id="KW-1185">Reference proteome</keyword>
<dbReference type="SUPFAM" id="SSF46458">
    <property type="entry name" value="Globin-like"/>
    <property type="match status" value="1"/>
</dbReference>
<evidence type="ECO:0000256" key="4">
    <source>
        <dbReference type="ARBA" id="ARBA00023004"/>
    </source>
</evidence>
<dbReference type="InterPro" id="IPR012292">
    <property type="entry name" value="Globin/Proto"/>
</dbReference>
<dbReference type="InterPro" id="IPR000971">
    <property type="entry name" value="Globin"/>
</dbReference>
<accession>A0A498MY44</accession>
<reference evidence="8 9" key="1">
    <citation type="submission" date="2018-03" db="EMBL/GenBank/DDBJ databases">
        <title>Draft genome sequence of Rohu Carp (Labeo rohita).</title>
        <authorList>
            <person name="Das P."/>
            <person name="Kushwaha B."/>
            <person name="Joshi C.G."/>
            <person name="Kumar D."/>
            <person name="Nagpure N.S."/>
            <person name="Sahoo L."/>
            <person name="Das S.P."/>
            <person name="Bit A."/>
            <person name="Patnaik S."/>
            <person name="Meher P.K."/>
            <person name="Jayasankar P."/>
            <person name="Koringa P.G."/>
            <person name="Patel N.V."/>
            <person name="Hinsu A.T."/>
            <person name="Kumar R."/>
            <person name="Pandey M."/>
            <person name="Agarwal S."/>
            <person name="Srivastava S."/>
            <person name="Singh M."/>
            <person name="Iquebal M.A."/>
            <person name="Jaiswal S."/>
            <person name="Angadi U.B."/>
            <person name="Kumar N."/>
            <person name="Raza M."/>
            <person name="Shah T.M."/>
            <person name="Rai A."/>
            <person name="Jena J.K."/>
        </authorList>
    </citation>
    <scope>NUCLEOTIDE SEQUENCE [LARGE SCALE GENOMIC DNA]</scope>
    <source>
        <strain evidence="8">DASCIFA01</strain>
        <tissue evidence="8">Testis</tissue>
    </source>
</reference>
<dbReference type="GO" id="GO:0046872">
    <property type="term" value="F:metal ion binding"/>
    <property type="evidence" value="ECO:0007669"/>
    <property type="project" value="UniProtKB-KW"/>
</dbReference>
<dbReference type="Gene3D" id="1.10.490.10">
    <property type="entry name" value="Globins"/>
    <property type="match status" value="1"/>
</dbReference>
<evidence type="ECO:0000256" key="6">
    <source>
        <dbReference type="SAM" id="MobiDB-lite"/>
    </source>
</evidence>
<dbReference type="EMBL" id="QBIY01012535">
    <property type="protein sequence ID" value="RXN24452.1"/>
    <property type="molecule type" value="Genomic_DNA"/>
</dbReference>
<organism evidence="8 9">
    <name type="scientific">Labeo rohita</name>
    <name type="common">Indian major carp</name>
    <name type="synonym">Cyprinus rohita</name>
    <dbReference type="NCBI Taxonomy" id="84645"/>
    <lineage>
        <taxon>Eukaryota</taxon>
        <taxon>Metazoa</taxon>
        <taxon>Chordata</taxon>
        <taxon>Craniata</taxon>
        <taxon>Vertebrata</taxon>
        <taxon>Euteleostomi</taxon>
        <taxon>Actinopterygii</taxon>
        <taxon>Neopterygii</taxon>
        <taxon>Teleostei</taxon>
        <taxon>Ostariophysi</taxon>
        <taxon>Cypriniformes</taxon>
        <taxon>Cyprinidae</taxon>
        <taxon>Labeoninae</taxon>
        <taxon>Labeonini</taxon>
        <taxon>Labeo</taxon>
    </lineage>
</organism>
<evidence type="ECO:0000256" key="3">
    <source>
        <dbReference type="ARBA" id="ARBA00022723"/>
    </source>
</evidence>
<dbReference type="Proteomes" id="UP000290572">
    <property type="component" value="Unassembled WGS sequence"/>
</dbReference>
<dbReference type="InterPro" id="IPR009050">
    <property type="entry name" value="Globin-like_sf"/>
</dbReference>
<evidence type="ECO:0000259" key="7">
    <source>
        <dbReference type="Pfam" id="PF00042"/>
    </source>
</evidence>
<comment type="caution">
    <text evidence="8">The sequence shown here is derived from an EMBL/GenBank/DDBJ whole genome shotgun (WGS) entry which is preliminary data.</text>
</comment>
<keyword evidence="2 5" id="KW-0349">Heme</keyword>
<evidence type="ECO:0000313" key="8">
    <source>
        <dbReference type="EMBL" id="RXN24452.1"/>
    </source>
</evidence>
<gene>
    <name evidence="8" type="ORF">ROHU_006089</name>
</gene>
<evidence type="ECO:0000313" key="9">
    <source>
        <dbReference type="Proteomes" id="UP000290572"/>
    </source>
</evidence>
<dbReference type="GO" id="GO:0020037">
    <property type="term" value="F:heme binding"/>
    <property type="evidence" value="ECO:0007669"/>
    <property type="project" value="InterPro"/>
</dbReference>
<dbReference type="GO" id="GO:0019825">
    <property type="term" value="F:oxygen binding"/>
    <property type="evidence" value="ECO:0007669"/>
    <property type="project" value="InterPro"/>
</dbReference>
<keyword evidence="4" id="KW-0408">Iron</keyword>
<comment type="similarity">
    <text evidence="1 5">Belongs to the globin family.</text>
</comment>
<keyword evidence="3" id="KW-0479">Metal-binding</keyword>